<feature type="compositionally biased region" description="Basic and acidic residues" evidence="2">
    <location>
        <begin position="499"/>
        <end position="520"/>
    </location>
</feature>
<dbReference type="AlphaFoldDB" id="A0A9P4JTX6"/>
<sequence length="1204" mass="132891">MPSHESGSPHRVPRRKPQLAPIITNFSPVYSDPNQASASPAASSPPTPHLPDLRSFYPASYVTTSGSSEDPERVRAFANDKHMDPYVPIPRVEFPATEERDRHLEGGNSFYAREKREVREKLAKEDKHDEEEAEQAKNVLMEYEGDDLQVLRGARGVLRVYEMVKRFNAPRQPQNVPKAPEILAADEAEHHAQLRRLAVSGDEEAYHRSVAYGMLQGYWEPTTASTGQQLLSTTHTHSRHTSQRSGHSRSRSAVEKARQNSGRRYSIADGNRSGTSRGRIEARNEKKYFKMMQQIPQTSRLSSGEDDVAVTVARWDFSEVCRAKAEHHIQSESVKSPKKKFFGMSLPSFRSSTSTSASALQSPPLSEAPAVPALPANIHSIMPSKAAKILGTSPPSKGKKHRGKNGSQRADTAKSLPSKWHDSIRRAAKPYSSVGARPLYSAPLAYRPSKASPNAAPKKFPPGRLSMRAEDDDDTSSPPTPPKKDTPPYTRAQILANRQRLEDLRASRNHEDERRREKTERKRQKSQAVSTERDRAYLCLPEGTESPFNNEPAALPKQPGSHVADIQYGFPVESANDPVKTNPASADEYRALAGGSRQQPPIKRPHSLVKSKVAADEYRALIEDERKKFALTQSDDGSESGKDGSGSVPSRPGGSRAVVQANPRLQHLPSSIGKSCYGLISTASPLPLPPRFFSPKNSPVKFGSLRYRPSQNFDENRYLFVARSQRAASRASNTTAVPSLAEYPIVFQGRPSEIQPGSPTPNQIQESQSFGDGVITHTLAHMRSQHNSPARQAATEQTDSQQAENALHQANTLGRSGLTQGNLRSQGSSPVRSATSPYRLNFTDDPSNTFSRMNMNSPARLPGYPASPQHLHPVTHPARLTTLLDGYTPLRSGFNPEFTPNCPSAVPSPLHSNVAQQQLPAMDHLNRPPVHFPEILPDGSHILSHFFMTNSHIEDLITHLTQVLETREREMADLIRTQHGVALHAHKTGIDDIKAQIGLFQHSFKVIEDGNDSAHRKLDLLLSFVRGDILNALHAQTKKTADLEDEVKDLQDTVLELKRDIAMRPYSPLRSSRFHVVPDTSDGPSILGRWVDKYYNPEEAARGDAEMAKWEAAKKECAANAANADNRSSSGDLTKRWVERQQGVQAQENGVEPPLNFNKVSYPYPVGVQGPYGGTYGGGYGRYPAYYSKAGAEQGGASPIKEEK</sequence>
<protein>
    <submittedName>
        <fullName evidence="3">Uncharacterized protein</fullName>
    </submittedName>
</protein>
<dbReference type="OrthoDB" id="3796126at2759"/>
<feature type="compositionally biased region" description="Polar residues" evidence="2">
    <location>
        <begin position="24"/>
        <end position="35"/>
    </location>
</feature>
<evidence type="ECO:0000313" key="4">
    <source>
        <dbReference type="Proteomes" id="UP000799536"/>
    </source>
</evidence>
<reference evidence="3" key="1">
    <citation type="journal article" date="2020" name="Stud. Mycol.">
        <title>101 Dothideomycetes genomes: a test case for predicting lifestyles and emergence of pathogens.</title>
        <authorList>
            <person name="Haridas S."/>
            <person name="Albert R."/>
            <person name="Binder M."/>
            <person name="Bloem J."/>
            <person name="Labutti K."/>
            <person name="Salamov A."/>
            <person name="Andreopoulos B."/>
            <person name="Baker S."/>
            <person name="Barry K."/>
            <person name="Bills G."/>
            <person name="Bluhm B."/>
            <person name="Cannon C."/>
            <person name="Castanera R."/>
            <person name="Culley D."/>
            <person name="Daum C."/>
            <person name="Ezra D."/>
            <person name="Gonzalez J."/>
            <person name="Henrissat B."/>
            <person name="Kuo A."/>
            <person name="Liang C."/>
            <person name="Lipzen A."/>
            <person name="Lutzoni F."/>
            <person name="Magnuson J."/>
            <person name="Mondo S."/>
            <person name="Nolan M."/>
            <person name="Ohm R."/>
            <person name="Pangilinan J."/>
            <person name="Park H.-J."/>
            <person name="Ramirez L."/>
            <person name="Alfaro M."/>
            <person name="Sun H."/>
            <person name="Tritt A."/>
            <person name="Yoshinaga Y."/>
            <person name="Zwiers L.-H."/>
            <person name="Turgeon B."/>
            <person name="Goodwin S."/>
            <person name="Spatafora J."/>
            <person name="Crous P."/>
            <person name="Grigoriev I."/>
        </authorList>
    </citation>
    <scope>NUCLEOTIDE SEQUENCE</scope>
    <source>
        <strain evidence="3">ATCC 74209</strain>
    </source>
</reference>
<evidence type="ECO:0000256" key="1">
    <source>
        <dbReference type="SAM" id="Coils"/>
    </source>
</evidence>
<keyword evidence="1" id="KW-0175">Coiled coil</keyword>
<feature type="region of interest" description="Disordered" evidence="2">
    <location>
        <begin position="1"/>
        <end position="111"/>
    </location>
</feature>
<feature type="compositionally biased region" description="Basic and acidic residues" evidence="2">
    <location>
        <begin position="70"/>
        <end position="84"/>
    </location>
</feature>
<feature type="coiled-coil region" evidence="1">
    <location>
        <begin position="1033"/>
        <end position="1060"/>
    </location>
</feature>
<comment type="caution">
    <text evidence="3">The sequence shown here is derived from an EMBL/GenBank/DDBJ whole genome shotgun (WGS) entry which is preliminary data.</text>
</comment>
<organism evidence="3 4">
    <name type="scientific">Delitschia confertaspora ATCC 74209</name>
    <dbReference type="NCBI Taxonomy" id="1513339"/>
    <lineage>
        <taxon>Eukaryota</taxon>
        <taxon>Fungi</taxon>
        <taxon>Dikarya</taxon>
        <taxon>Ascomycota</taxon>
        <taxon>Pezizomycotina</taxon>
        <taxon>Dothideomycetes</taxon>
        <taxon>Pleosporomycetidae</taxon>
        <taxon>Pleosporales</taxon>
        <taxon>Delitschiaceae</taxon>
        <taxon>Delitschia</taxon>
    </lineage>
</organism>
<feature type="compositionally biased region" description="Low complexity" evidence="2">
    <location>
        <begin position="645"/>
        <end position="656"/>
    </location>
</feature>
<name>A0A9P4JTX6_9PLEO</name>
<keyword evidence="4" id="KW-1185">Reference proteome</keyword>
<accession>A0A9P4JTX6</accession>
<proteinExistence type="predicted"/>
<evidence type="ECO:0000256" key="2">
    <source>
        <dbReference type="SAM" id="MobiDB-lite"/>
    </source>
</evidence>
<dbReference type="EMBL" id="ML993859">
    <property type="protein sequence ID" value="KAF2205247.1"/>
    <property type="molecule type" value="Genomic_DNA"/>
</dbReference>
<feature type="region of interest" description="Disordered" evidence="2">
    <location>
        <begin position="629"/>
        <end position="656"/>
    </location>
</feature>
<feature type="region of interest" description="Disordered" evidence="2">
    <location>
        <begin position="445"/>
        <end position="561"/>
    </location>
</feature>
<dbReference type="Proteomes" id="UP000799536">
    <property type="component" value="Unassembled WGS sequence"/>
</dbReference>
<feature type="compositionally biased region" description="Basic residues" evidence="2">
    <location>
        <begin position="236"/>
        <end position="250"/>
    </location>
</feature>
<gene>
    <name evidence="3" type="ORF">GQ43DRAFT_477496</name>
</gene>
<feature type="region of interest" description="Disordered" evidence="2">
    <location>
        <begin position="388"/>
        <end position="424"/>
    </location>
</feature>
<evidence type="ECO:0000313" key="3">
    <source>
        <dbReference type="EMBL" id="KAF2205247.1"/>
    </source>
</evidence>
<feature type="region of interest" description="Disordered" evidence="2">
    <location>
        <begin position="783"/>
        <end position="848"/>
    </location>
</feature>
<feature type="compositionally biased region" description="Polar residues" evidence="2">
    <location>
        <begin position="785"/>
        <end position="848"/>
    </location>
</feature>
<feature type="region of interest" description="Disordered" evidence="2">
    <location>
        <begin position="227"/>
        <end position="280"/>
    </location>
</feature>